<dbReference type="EMBL" id="CAJNJA010013522">
    <property type="protein sequence ID" value="CAE7323154.1"/>
    <property type="molecule type" value="Genomic_DNA"/>
</dbReference>
<dbReference type="OrthoDB" id="328954at2759"/>
<evidence type="ECO:0000313" key="2">
    <source>
        <dbReference type="EMBL" id="CAE7323154.1"/>
    </source>
</evidence>
<feature type="non-terminal residue" evidence="2">
    <location>
        <position position="132"/>
    </location>
</feature>
<proteinExistence type="predicted"/>
<keyword evidence="3" id="KW-1185">Reference proteome</keyword>
<feature type="compositionally biased region" description="Basic and acidic residues" evidence="1">
    <location>
        <begin position="10"/>
        <end position="24"/>
    </location>
</feature>
<name>A0A812P8L4_9DINO</name>
<dbReference type="Proteomes" id="UP000601435">
    <property type="component" value="Unassembled WGS sequence"/>
</dbReference>
<evidence type="ECO:0000256" key="1">
    <source>
        <dbReference type="SAM" id="MobiDB-lite"/>
    </source>
</evidence>
<comment type="caution">
    <text evidence="2">The sequence shown here is derived from an EMBL/GenBank/DDBJ whole genome shotgun (WGS) entry which is preliminary data.</text>
</comment>
<dbReference type="AlphaFoldDB" id="A0A812P8L4"/>
<reference evidence="2" key="1">
    <citation type="submission" date="2021-02" db="EMBL/GenBank/DDBJ databases">
        <authorList>
            <person name="Dougan E. K."/>
            <person name="Rhodes N."/>
            <person name="Thang M."/>
            <person name="Chan C."/>
        </authorList>
    </citation>
    <scope>NUCLEOTIDE SEQUENCE</scope>
</reference>
<feature type="region of interest" description="Disordered" evidence="1">
    <location>
        <begin position="113"/>
        <end position="132"/>
    </location>
</feature>
<protein>
    <submittedName>
        <fullName evidence="2">Uncharacterized protein</fullName>
    </submittedName>
</protein>
<sequence>IHIPKRGIHGRLEPRRTDDDGLPDSLHELRALEAYEKQTMQHLERSNRELKEELEKEDDADFREAIEDNIKVLKTKGDRLLKIEEKIRELSPPLEIPPGQLPLAQEGGYAIPAGQLPAQGQENGAIPAGLDL</sequence>
<gene>
    <name evidence="2" type="ORF">SNEC2469_LOCUS8125</name>
</gene>
<accession>A0A812P8L4</accession>
<evidence type="ECO:0000313" key="3">
    <source>
        <dbReference type="Proteomes" id="UP000601435"/>
    </source>
</evidence>
<feature type="region of interest" description="Disordered" evidence="1">
    <location>
        <begin position="1"/>
        <end position="24"/>
    </location>
</feature>
<organism evidence="2 3">
    <name type="scientific">Symbiodinium necroappetens</name>
    <dbReference type="NCBI Taxonomy" id="1628268"/>
    <lineage>
        <taxon>Eukaryota</taxon>
        <taxon>Sar</taxon>
        <taxon>Alveolata</taxon>
        <taxon>Dinophyceae</taxon>
        <taxon>Suessiales</taxon>
        <taxon>Symbiodiniaceae</taxon>
        <taxon>Symbiodinium</taxon>
    </lineage>
</organism>